<dbReference type="AlphaFoldDB" id="A0AAU7CU61"/>
<evidence type="ECO:0000313" key="1">
    <source>
        <dbReference type="EMBL" id="XBH08636.1"/>
    </source>
</evidence>
<dbReference type="EMBL" id="CP121194">
    <property type="protein sequence ID" value="XBH08636.1"/>
    <property type="molecule type" value="Genomic_DNA"/>
</dbReference>
<name>A0AAU7CU61_9BACT</name>
<reference evidence="1" key="1">
    <citation type="submission" date="2023-03" db="EMBL/GenBank/DDBJ databases">
        <title>Edaphobacter sp.</title>
        <authorList>
            <person name="Huber K.J."/>
            <person name="Papendorf J."/>
            <person name="Pilke C."/>
            <person name="Bunk B."/>
            <person name="Sproeer C."/>
            <person name="Pester M."/>
        </authorList>
    </citation>
    <scope>NUCLEOTIDE SEQUENCE</scope>
    <source>
        <strain evidence="1">DSM 109919</strain>
        <strain evidence="2">DSM 109920</strain>
    </source>
</reference>
<evidence type="ECO:0008006" key="3">
    <source>
        <dbReference type="Google" id="ProtNLM"/>
    </source>
</evidence>
<sequence length="246" mass="27653">MSDTRKVCFVVMGFGLKTDYETGKTLDLDATYEAIIKPAAEDAELRCIRADEIMHPGIIDTKMFEMLLRAELVIADISTGNANALYELGVRHALRPRSTIIRKEEAGRLYFDLDHSNTFQYGHLGQDIGAREAKRARSALKEIIVGVISAALVDSPVYTFLPQLQRPLLTDEQYQDLLAETEATEQQLSRLFKAGDFSVSPGCCFLRPFAVRNDKHRKQTRGLRKLSKISIMLIFFGNSEPCASFQ</sequence>
<accession>A0AAU7CU61</accession>
<dbReference type="RefSeq" id="WP_348266145.1">
    <property type="nucleotide sequence ID" value="NZ_CP121194.1"/>
</dbReference>
<evidence type="ECO:0000313" key="2">
    <source>
        <dbReference type="EMBL" id="XBH11942.1"/>
    </source>
</evidence>
<accession>A0AAU7D470</accession>
<proteinExistence type="predicted"/>
<dbReference type="EMBL" id="CP121195">
    <property type="protein sequence ID" value="XBH11942.1"/>
    <property type="molecule type" value="Genomic_DNA"/>
</dbReference>
<gene>
    <name evidence="1" type="ORF">P4G45_09005</name>
    <name evidence="2" type="ORF">P8936_09460</name>
</gene>
<dbReference type="KEGG" id="epl:P4G45_09005"/>
<organism evidence="1">
    <name type="scientific">Edaphobacter paludis</name>
    <dbReference type="NCBI Taxonomy" id="3035702"/>
    <lineage>
        <taxon>Bacteria</taxon>
        <taxon>Pseudomonadati</taxon>
        <taxon>Acidobacteriota</taxon>
        <taxon>Terriglobia</taxon>
        <taxon>Terriglobales</taxon>
        <taxon>Acidobacteriaceae</taxon>
        <taxon>Edaphobacter</taxon>
    </lineage>
</organism>
<protein>
    <recommendedName>
        <fullName evidence="3">DUF4071 domain-containing protein</fullName>
    </recommendedName>
</protein>